<name>A0A1X7TEX5_AMPQE</name>
<proteinExistence type="predicted"/>
<organism evidence="9">
    <name type="scientific">Amphimedon queenslandica</name>
    <name type="common">Sponge</name>
    <dbReference type="NCBI Taxonomy" id="400682"/>
    <lineage>
        <taxon>Eukaryota</taxon>
        <taxon>Metazoa</taxon>
        <taxon>Porifera</taxon>
        <taxon>Demospongiae</taxon>
        <taxon>Heteroscleromorpha</taxon>
        <taxon>Haplosclerida</taxon>
        <taxon>Niphatidae</taxon>
        <taxon>Amphimedon</taxon>
    </lineage>
</organism>
<keyword evidence="6" id="KW-0119">Carbohydrate metabolism</keyword>
<evidence type="ECO:0000256" key="5">
    <source>
        <dbReference type="ARBA" id="ARBA00023027"/>
    </source>
</evidence>
<evidence type="ECO:0000256" key="2">
    <source>
        <dbReference type="ARBA" id="ARBA00001911"/>
    </source>
</evidence>
<accession>A0A1X7TEX5</accession>
<keyword evidence="5" id="KW-0520">NAD</keyword>
<dbReference type="GO" id="GO:0005829">
    <property type="term" value="C:cytosol"/>
    <property type="evidence" value="ECO:0007669"/>
    <property type="project" value="TreeGrafter"/>
</dbReference>
<evidence type="ECO:0000256" key="4">
    <source>
        <dbReference type="ARBA" id="ARBA00013189"/>
    </source>
</evidence>
<dbReference type="PANTHER" id="PTHR43725:SF47">
    <property type="entry name" value="UDP-GLUCOSE 4-EPIMERASE"/>
    <property type="match status" value="1"/>
</dbReference>
<dbReference type="InterPro" id="IPR036291">
    <property type="entry name" value="NAD(P)-bd_dom_sf"/>
</dbReference>
<dbReference type="STRING" id="400682.A0A1X7TEX5"/>
<comment type="pathway">
    <text evidence="3">Carbohydrate metabolism; galactose metabolism.</text>
</comment>
<feature type="domain" description="PH" evidence="8">
    <location>
        <begin position="1"/>
        <end position="93"/>
    </location>
</feature>
<dbReference type="InterPro" id="IPR011993">
    <property type="entry name" value="PH-like_dom_sf"/>
</dbReference>
<dbReference type="Gene3D" id="3.40.50.720">
    <property type="entry name" value="NAD(P)-binding Rossmann-like Domain"/>
    <property type="match status" value="1"/>
</dbReference>
<dbReference type="OrthoDB" id="47328at2759"/>
<dbReference type="Gene3D" id="2.30.29.30">
    <property type="entry name" value="Pleckstrin-homology domain (PH domain)/Phosphotyrosine-binding domain (PTB)"/>
    <property type="match status" value="1"/>
</dbReference>
<sequence>MGISIKNYRKRWFELRGGPSAGGYRLVYYRDERSSAAKGTIHLEACTDIRPNSKLRTFVFDIVTEDEKAVYPLATETQKEMEEWLLTLGKAIGLIEEEDTTVLKKYWVKSFVFSFSLTACVYGEPQYLPIDESHPVGDCANPYGKSKYYIEGILQDLAKAEKDWNIVILRFLIQWEPTPAVR</sequence>
<dbReference type="SUPFAM" id="SSF51735">
    <property type="entry name" value="NAD(P)-binding Rossmann-fold domains"/>
    <property type="match status" value="1"/>
</dbReference>
<evidence type="ECO:0000256" key="1">
    <source>
        <dbReference type="ARBA" id="ARBA00000083"/>
    </source>
</evidence>
<dbReference type="PROSITE" id="PS50003">
    <property type="entry name" value="PH_DOMAIN"/>
    <property type="match status" value="1"/>
</dbReference>
<dbReference type="AlphaFoldDB" id="A0A1X7TEX5"/>
<dbReference type="EC" id="5.1.3.2" evidence="4"/>
<evidence type="ECO:0000256" key="7">
    <source>
        <dbReference type="ARBA" id="ARBA00023235"/>
    </source>
</evidence>
<dbReference type="GO" id="GO:0033499">
    <property type="term" value="P:galactose catabolic process via UDP-galactose, Leloir pathway"/>
    <property type="evidence" value="ECO:0007669"/>
    <property type="project" value="TreeGrafter"/>
</dbReference>
<reference evidence="9" key="1">
    <citation type="submission" date="2017-05" db="UniProtKB">
        <authorList>
            <consortium name="EnsemblMetazoa"/>
        </authorList>
    </citation>
    <scope>IDENTIFICATION</scope>
</reference>
<dbReference type="Pfam" id="PF00169">
    <property type="entry name" value="PH"/>
    <property type="match status" value="1"/>
</dbReference>
<protein>
    <recommendedName>
        <fullName evidence="4">UDP-glucose 4-epimerase</fullName>
        <ecNumber evidence="4">5.1.3.2</ecNumber>
    </recommendedName>
</protein>
<dbReference type="InParanoid" id="A0A1X7TEX5"/>
<evidence type="ECO:0000256" key="6">
    <source>
        <dbReference type="ARBA" id="ARBA00023144"/>
    </source>
</evidence>
<dbReference type="PANTHER" id="PTHR43725">
    <property type="entry name" value="UDP-GLUCOSE 4-EPIMERASE"/>
    <property type="match status" value="1"/>
</dbReference>
<evidence type="ECO:0000313" key="9">
    <source>
        <dbReference type="EnsemblMetazoa" id="Aqu2.1.13174_001"/>
    </source>
</evidence>
<dbReference type="SMART" id="SM00233">
    <property type="entry name" value="PH"/>
    <property type="match status" value="1"/>
</dbReference>
<dbReference type="InterPro" id="IPR001849">
    <property type="entry name" value="PH_domain"/>
</dbReference>
<dbReference type="GO" id="GO:0003978">
    <property type="term" value="F:UDP-glucose 4-epimerase activity"/>
    <property type="evidence" value="ECO:0007669"/>
    <property type="project" value="UniProtKB-EC"/>
</dbReference>
<evidence type="ECO:0000256" key="3">
    <source>
        <dbReference type="ARBA" id="ARBA00004947"/>
    </source>
</evidence>
<dbReference type="EnsemblMetazoa" id="Aqu2.1.13174_001">
    <property type="protein sequence ID" value="Aqu2.1.13174_001"/>
    <property type="gene ID" value="Aqu2.1.13174"/>
</dbReference>
<dbReference type="InterPro" id="IPR001509">
    <property type="entry name" value="Epimerase_deHydtase"/>
</dbReference>
<dbReference type="Pfam" id="PF01370">
    <property type="entry name" value="Epimerase"/>
    <property type="match status" value="1"/>
</dbReference>
<evidence type="ECO:0000259" key="8">
    <source>
        <dbReference type="PROSITE" id="PS50003"/>
    </source>
</evidence>
<comment type="catalytic activity">
    <reaction evidence="1">
        <text>UDP-alpha-D-glucose = UDP-alpha-D-galactose</text>
        <dbReference type="Rhea" id="RHEA:22168"/>
        <dbReference type="ChEBI" id="CHEBI:58885"/>
        <dbReference type="ChEBI" id="CHEBI:66914"/>
        <dbReference type="EC" id="5.1.3.2"/>
    </reaction>
</comment>
<keyword evidence="7" id="KW-0413">Isomerase</keyword>
<dbReference type="SUPFAM" id="SSF50729">
    <property type="entry name" value="PH domain-like"/>
    <property type="match status" value="1"/>
</dbReference>
<comment type="cofactor">
    <cofactor evidence="2">
        <name>NAD(+)</name>
        <dbReference type="ChEBI" id="CHEBI:57540"/>
    </cofactor>
</comment>
<keyword evidence="6" id="KW-0299">Galactose metabolism</keyword>